<evidence type="ECO:0008006" key="5">
    <source>
        <dbReference type="Google" id="ProtNLM"/>
    </source>
</evidence>
<dbReference type="Proteomes" id="UP001232148">
    <property type="component" value="Unassembled WGS sequence"/>
</dbReference>
<evidence type="ECO:0000256" key="2">
    <source>
        <dbReference type="SAM" id="SignalP"/>
    </source>
</evidence>
<organism evidence="3 4">
    <name type="scientific">Colletotrichum zoysiae</name>
    <dbReference type="NCBI Taxonomy" id="1216348"/>
    <lineage>
        <taxon>Eukaryota</taxon>
        <taxon>Fungi</taxon>
        <taxon>Dikarya</taxon>
        <taxon>Ascomycota</taxon>
        <taxon>Pezizomycotina</taxon>
        <taxon>Sordariomycetes</taxon>
        <taxon>Hypocreomycetidae</taxon>
        <taxon>Glomerellales</taxon>
        <taxon>Glomerellaceae</taxon>
        <taxon>Colletotrichum</taxon>
        <taxon>Colletotrichum graminicola species complex</taxon>
    </lineage>
</organism>
<reference evidence="3" key="1">
    <citation type="submission" date="2021-06" db="EMBL/GenBank/DDBJ databases">
        <title>Comparative genomics, transcriptomics and evolutionary studies reveal genomic signatures of adaptation to plant cell wall in hemibiotrophic fungi.</title>
        <authorList>
            <consortium name="DOE Joint Genome Institute"/>
            <person name="Baroncelli R."/>
            <person name="Diaz J.F."/>
            <person name="Benocci T."/>
            <person name="Peng M."/>
            <person name="Battaglia E."/>
            <person name="Haridas S."/>
            <person name="Andreopoulos W."/>
            <person name="Labutti K."/>
            <person name="Pangilinan J."/>
            <person name="Floch G.L."/>
            <person name="Makela M.R."/>
            <person name="Henrissat B."/>
            <person name="Grigoriev I.V."/>
            <person name="Crouch J.A."/>
            <person name="De Vries R.P."/>
            <person name="Sukno S.A."/>
            <person name="Thon M.R."/>
        </authorList>
    </citation>
    <scope>NUCLEOTIDE SEQUENCE</scope>
    <source>
        <strain evidence="3">MAFF235873</strain>
    </source>
</reference>
<evidence type="ECO:0000313" key="3">
    <source>
        <dbReference type="EMBL" id="KAK2023746.1"/>
    </source>
</evidence>
<feature type="signal peptide" evidence="2">
    <location>
        <begin position="1"/>
        <end position="17"/>
    </location>
</feature>
<accession>A0AAD9H775</accession>
<gene>
    <name evidence="3" type="ORF">LX32DRAFT_707166</name>
</gene>
<evidence type="ECO:0000313" key="4">
    <source>
        <dbReference type="Proteomes" id="UP001232148"/>
    </source>
</evidence>
<feature type="chain" id="PRO_5041913705" description="Biotrophy-associated secreted protein 3" evidence="2">
    <location>
        <begin position="18"/>
        <end position="118"/>
    </location>
</feature>
<keyword evidence="4" id="KW-1185">Reference proteome</keyword>
<keyword evidence="2" id="KW-0732">Signal</keyword>
<sequence>MPSVAILFALLPVLATALNAPSSSSSSSGSTSSKPSSTLPFTNNLCNTADAVLCPLDAQLNSRCINLNGKALCLTVCPSSSTCPADCKAQAHKNGFCSNGAEPCICTDRSDEEVTTPA</sequence>
<feature type="region of interest" description="Disordered" evidence="1">
    <location>
        <begin position="19"/>
        <end position="38"/>
    </location>
</feature>
<dbReference type="EMBL" id="MU842988">
    <property type="protein sequence ID" value="KAK2023746.1"/>
    <property type="molecule type" value="Genomic_DNA"/>
</dbReference>
<protein>
    <recommendedName>
        <fullName evidence="5">Biotrophy-associated secreted protein 3</fullName>
    </recommendedName>
</protein>
<name>A0AAD9H775_9PEZI</name>
<comment type="caution">
    <text evidence="3">The sequence shown here is derived from an EMBL/GenBank/DDBJ whole genome shotgun (WGS) entry which is preliminary data.</text>
</comment>
<proteinExistence type="predicted"/>
<evidence type="ECO:0000256" key="1">
    <source>
        <dbReference type="SAM" id="MobiDB-lite"/>
    </source>
</evidence>
<dbReference type="AlphaFoldDB" id="A0AAD9H775"/>